<organism evidence="4 5">
    <name type="scientific">Legionella santicrucis</name>
    <dbReference type="NCBI Taxonomy" id="45074"/>
    <lineage>
        <taxon>Bacteria</taxon>
        <taxon>Pseudomonadati</taxon>
        <taxon>Pseudomonadota</taxon>
        <taxon>Gammaproteobacteria</taxon>
        <taxon>Legionellales</taxon>
        <taxon>Legionellaceae</taxon>
        <taxon>Legionella</taxon>
    </lineage>
</organism>
<sequence length="376" mass="42415">MASSNEEQMQKVKKTSNIEQNKEPKSHHNNSWASKNNFIILAVAIIIALGALAIATYTLFLNNQLHAQLTNTNTNFSKELEELKQKQNQTQEITNAKTKNTEEIQTQFQTKFDALSKQLQSAMSQRFYQNQDWLFLKARYYLELAQINAHWSNSSDATIALLEQADQLLKQFNEPRIFAIRQAIAKDIAQIQAIPPVDISGLLSQLDAAQNSINNLSIPLPENENKSTVEQSKASSNNSSTWSTHLQESMNILGKLVVIRRHDQEIKPLLSPLLEEALKENLRLNLQEAQWAVLNHDSFVYQLVLKQAINTLKTNFNENTQNTASLIKKLSALQQISITQKRAPLGLALPMLNELIESKKGTSDQSTNNEQGGNQQ</sequence>
<dbReference type="GO" id="GO:0008168">
    <property type="term" value="F:methyltransferase activity"/>
    <property type="evidence" value="ECO:0007669"/>
    <property type="project" value="UniProtKB-KW"/>
</dbReference>
<dbReference type="EMBL" id="LNYU01000009">
    <property type="protein sequence ID" value="KTD66508.1"/>
    <property type="molecule type" value="Genomic_DNA"/>
</dbReference>
<dbReference type="GO" id="GO:0032259">
    <property type="term" value="P:methylation"/>
    <property type="evidence" value="ECO:0007669"/>
    <property type="project" value="UniProtKB-KW"/>
</dbReference>
<proteinExistence type="predicted"/>
<name>A0A0W0ZBG6_9GAMM</name>
<dbReference type="RefSeq" id="WP_058512922.1">
    <property type="nucleotide sequence ID" value="NZ_CAAAIH010000004.1"/>
</dbReference>
<feature type="transmembrane region" description="Helical" evidence="3">
    <location>
        <begin position="38"/>
        <end position="60"/>
    </location>
</feature>
<evidence type="ECO:0000313" key="4">
    <source>
        <dbReference type="EMBL" id="KTD66508.1"/>
    </source>
</evidence>
<feature type="region of interest" description="Disordered" evidence="2">
    <location>
        <begin position="1"/>
        <end position="31"/>
    </location>
</feature>
<dbReference type="PANTHER" id="PTHR38043:SF1">
    <property type="entry name" value="PROTEIN HEMX"/>
    <property type="match status" value="1"/>
</dbReference>
<dbReference type="AlphaFoldDB" id="A0A0W0ZBG6"/>
<dbReference type="PATRIC" id="fig|45074.5.peg.480"/>
<keyword evidence="3" id="KW-1133">Transmembrane helix</keyword>
<evidence type="ECO:0000313" key="5">
    <source>
        <dbReference type="Proteomes" id="UP000054703"/>
    </source>
</evidence>
<keyword evidence="4" id="KW-0489">Methyltransferase</keyword>
<keyword evidence="3" id="KW-0812">Transmembrane</keyword>
<dbReference type="OrthoDB" id="5653077at2"/>
<dbReference type="Proteomes" id="UP000054703">
    <property type="component" value="Unassembled WGS sequence"/>
</dbReference>
<evidence type="ECO:0000256" key="2">
    <source>
        <dbReference type="SAM" id="MobiDB-lite"/>
    </source>
</evidence>
<reference evidence="4 5" key="1">
    <citation type="submission" date="2015-11" db="EMBL/GenBank/DDBJ databases">
        <title>Genomic analysis of 38 Legionella species identifies large and diverse effector repertoires.</title>
        <authorList>
            <person name="Burstein D."/>
            <person name="Amaro F."/>
            <person name="Zusman T."/>
            <person name="Lifshitz Z."/>
            <person name="Cohen O."/>
            <person name="Gilbert J.A."/>
            <person name="Pupko T."/>
            <person name="Shuman H.A."/>
            <person name="Segal G."/>
        </authorList>
    </citation>
    <scope>NUCLEOTIDE SEQUENCE [LARGE SCALE GENOMIC DNA]</scope>
    <source>
        <strain evidence="4 5">SC-63-C7</strain>
    </source>
</reference>
<keyword evidence="3" id="KW-0472">Membrane</keyword>
<feature type="region of interest" description="Disordered" evidence="2">
    <location>
        <begin position="217"/>
        <end position="241"/>
    </location>
</feature>
<dbReference type="PANTHER" id="PTHR38043">
    <property type="entry name" value="PROTEIN HEMX"/>
    <property type="match status" value="1"/>
</dbReference>
<evidence type="ECO:0000256" key="1">
    <source>
        <dbReference type="SAM" id="Coils"/>
    </source>
</evidence>
<evidence type="ECO:0000256" key="3">
    <source>
        <dbReference type="SAM" id="Phobius"/>
    </source>
</evidence>
<keyword evidence="4" id="KW-0808">Transferase</keyword>
<keyword evidence="1" id="KW-0175">Coiled coil</keyword>
<dbReference type="STRING" id="45074.Lsan_0453"/>
<comment type="caution">
    <text evidence="4">The sequence shown here is derived from an EMBL/GenBank/DDBJ whole genome shotgun (WGS) entry which is preliminary data.</text>
</comment>
<dbReference type="InterPro" id="IPR007470">
    <property type="entry name" value="HemX"/>
</dbReference>
<gene>
    <name evidence="4" type="primary">hemX</name>
    <name evidence="4" type="ORF">Lsan_0453</name>
</gene>
<protein>
    <submittedName>
        <fullName evidence="4">Uroporphyrinogen III methylase HemX</fullName>
    </submittedName>
</protein>
<feature type="coiled-coil region" evidence="1">
    <location>
        <begin position="66"/>
        <end position="93"/>
    </location>
</feature>
<keyword evidence="5" id="KW-1185">Reference proteome</keyword>
<dbReference type="Pfam" id="PF04375">
    <property type="entry name" value="HemX"/>
    <property type="match status" value="1"/>
</dbReference>
<accession>A0A0W0ZBG6</accession>